<accession>A0A388T6P8</accession>
<feature type="compositionally biased region" description="Acidic residues" evidence="1">
    <location>
        <begin position="152"/>
        <end position="164"/>
    </location>
</feature>
<feature type="compositionally biased region" description="Basic and acidic residues" evidence="1">
    <location>
        <begin position="193"/>
        <end position="216"/>
    </location>
</feature>
<name>A0A388T6P8_9ACTN</name>
<dbReference type="EMBL" id="BGZL01000024">
    <property type="protein sequence ID" value="GBQ03912.1"/>
    <property type="molecule type" value="Genomic_DNA"/>
</dbReference>
<organism evidence="2 3">
    <name type="scientific">Streptomyces spongiicola</name>
    <dbReference type="NCBI Taxonomy" id="1690221"/>
    <lineage>
        <taxon>Bacteria</taxon>
        <taxon>Bacillati</taxon>
        <taxon>Actinomycetota</taxon>
        <taxon>Actinomycetes</taxon>
        <taxon>Kitasatosporales</taxon>
        <taxon>Streptomycetaceae</taxon>
        <taxon>Streptomyces</taxon>
    </lineage>
</organism>
<feature type="compositionally biased region" description="Low complexity" evidence="1">
    <location>
        <begin position="169"/>
        <end position="181"/>
    </location>
</feature>
<protein>
    <submittedName>
        <fullName evidence="2">Uncharacterized protein</fullName>
    </submittedName>
</protein>
<dbReference type="Proteomes" id="UP000265354">
    <property type="component" value="Unassembled WGS sequence"/>
</dbReference>
<evidence type="ECO:0000313" key="3">
    <source>
        <dbReference type="Proteomes" id="UP000265354"/>
    </source>
</evidence>
<dbReference type="AlphaFoldDB" id="A0A388T6P8"/>
<dbReference type="RefSeq" id="WP_147317737.1">
    <property type="nucleotide sequence ID" value="NZ_BGZL01000024.1"/>
</dbReference>
<proteinExistence type="predicted"/>
<feature type="region of interest" description="Disordered" evidence="1">
    <location>
        <begin position="134"/>
        <end position="216"/>
    </location>
</feature>
<reference evidence="2 3" key="1">
    <citation type="submission" date="2018-07" db="EMBL/GenBank/DDBJ databases">
        <title>Whole Genome Shotgun Sequence of Streptomyces spongiicola strain 531S.</title>
        <authorList>
            <person name="Dohra H."/>
            <person name="Kodani S."/>
        </authorList>
    </citation>
    <scope>NUCLEOTIDE SEQUENCE [LARGE SCALE GENOMIC DNA]</scope>
    <source>
        <strain evidence="2 3">531S</strain>
    </source>
</reference>
<evidence type="ECO:0000313" key="2">
    <source>
        <dbReference type="EMBL" id="GBQ03912.1"/>
    </source>
</evidence>
<sequence>MSRLTNRNGVRVNRRYYVQIDSQTARDDDMSFRALGVLTYLLDQKEDWQVKSEQLSKGKGREGRDAVRKALHELARRGYYRLERRRFLNGQNAMGTALSEHRVEQWAKDYITFGEKLDIPVIEQEDGSFLVQYQDGTLGSDGFDTPAQDNEPPAEDDEPEETPSEEPKTPAASAPKPAAAKKAPKKRTSAKKSAPDRVAYDDAADEEPKAEAAQKAAEKALLDADAEEVAKWWWADAEKRFGPYVGDKRGYIAMRNQVRSALEKGYTKNQCGKALIQAQKHWPSAQQWQQALGIVTNHIQPRNAGGRVPYNDAATWGGQGDTTLGIPGARSALPPSTQAEGDADDATFGVIERL</sequence>
<evidence type="ECO:0000256" key="1">
    <source>
        <dbReference type="SAM" id="MobiDB-lite"/>
    </source>
</evidence>
<gene>
    <name evidence="2" type="ORF">SSP531S_53910</name>
</gene>
<comment type="caution">
    <text evidence="2">The sequence shown here is derived from an EMBL/GenBank/DDBJ whole genome shotgun (WGS) entry which is preliminary data.</text>
</comment>